<organism evidence="2 3">
    <name type="scientific">Plakobranchus ocellatus</name>
    <dbReference type="NCBI Taxonomy" id="259542"/>
    <lineage>
        <taxon>Eukaryota</taxon>
        <taxon>Metazoa</taxon>
        <taxon>Spiralia</taxon>
        <taxon>Lophotrochozoa</taxon>
        <taxon>Mollusca</taxon>
        <taxon>Gastropoda</taxon>
        <taxon>Heterobranchia</taxon>
        <taxon>Euthyneura</taxon>
        <taxon>Panpulmonata</taxon>
        <taxon>Sacoglossa</taxon>
        <taxon>Placobranchoidea</taxon>
        <taxon>Plakobranchidae</taxon>
        <taxon>Plakobranchus</taxon>
    </lineage>
</organism>
<evidence type="ECO:0000313" key="2">
    <source>
        <dbReference type="EMBL" id="GFN84579.1"/>
    </source>
</evidence>
<dbReference type="AlphaFoldDB" id="A0AAV3YQ58"/>
<dbReference type="EMBL" id="BLXT01001319">
    <property type="protein sequence ID" value="GFN84579.1"/>
    <property type="molecule type" value="Genomic_DNA"/>
</dbReference>
<feature type="compositionally biased region" description="Basic residues" evidence="1">
    <location>
        <begin position="35"/>
        <end position="45"/>
    </location>
</feature>
<accession>A0AAV3YQ58</accession>
<keyword evidence="3" id="KW-1185">Reference proteome</keyword>
<dbReference type="Proteomes" id="UP000735302">
    <property type="component" value="Unassembled WGS sequence"/>
</dbReference>
<evidence type="ECO:0000313" key="3">
    <source>
        <dbReference type="Proteomes" id="UP000735302"/>
    </source>
</evidence>
<feature type="region of interest" description="Disordered" evidence="1">
    <location>
        <begin position="1"/>
        <end position="128"/>
    </location>
</feature>
<feature type="compositionally biased region" description="Basic and acidic residues" evidence="1">
    <location>
        <begin position="46"/>
        <end position="67"/>
    </location>
</feature>
<evidence type="ECO:0000256" key="1">
    <source>
        <dbReference type="SAM" id="MobiDB-lite"/>
    </source>
</evidence>
<feature type="compositionally biased region" description="Polar residues" evidence="1">
    <location>
        <begin position="1"/>
        <end position="10"/>
    </location>
</feature>
<sequence length="128" mass="13878">MPTRKSQATANEDEEGEERGEERAPSVLEQAANTKGRKRGRVRSSLRRERSAHARGRSGDTERDKTRLNIQSLASPPPPHPALHAGTVTTRRLGDTGIRETWESRTATGCAGKESGGGHAEEIRSGLV</sequence>
<feature type="compositionally biased region" description="Basic and acidic residues" evidence="1">
    <location>
        <begin position="119"/>
        <end position="128"/>
    </location>
</feature>
<feature type="compositionally biased region" description="Basic and acidic residues" evidence="1">
    <location>
        <begin position="92"/>
        <end position="103"/>
    </location>
</feature>
<reference evidence="2 3" key="1">
    <citation type="journal article" date="2021" name="Elife">
        <title>Chloroplast acquisition without the gene transfer in kleptoplastic sea slugs, Plakobranchus ocellatus.</title>
        <authorList>
            <person name="Maeda T."/>
            <person name="Takahashi S."/>
            <person name="Yoshida T."/>
            <person name="Shimamura S."/>
            <person name="Takaki Y."/>
            <person name="Nagai Y."/>
            <person name="Toyoda A."/>
            <person name="Suzuki Y."/>
            <person name="Arimoto A."/>
            <person name="Ishii H."/>
            <person name="Satoh N."/>
            <person name="Nishiyama T."/>
            <person name="Hasebe M."/>
            <person name="Maruyama T."/>
            <person name="Minagawa J."/>
            <person name="Obokata J."/>
            <person name="Shigenobu S."/>
        </authorList>
    </citation>
    <scope>NUCLEOTIDE SEQUENCE [LARGE SCALE GENOMIC DNA]</scope>
</reference>
<protein>
    <submittedName>
        <fullName evidence="2">Uncharacterized protein</fullName>
    </submittedName>
</protein>
<proteinExistence type="predicted"/>
<gene>
    <name evidence="2" type="ORF">PoB_001108500</name>
</gene>
<comment type="caution">
    <text evidence="2">The sequence shown here is derived from an EMBL/GenBank/DDBJ whole genome shotgun (WGS) entry which is preliminary data.</text>
</comment>
<name>A0AAV3YQ58_9GAST</name>